<dbReference type="Proteomes" id="UP000023482">
    <property type="component" value="Unassembled WGS sequence"/>
</dbReference>
<dbReference type="AlphaFoldDB" id="Z4WVH1"/>
<proteinExistence type="predicted"/>
<dbReference type="EMBL" id="JDFF01000024">
    <property type="protein sequence ID" value="EWC91474.1"/>
    <property type="molecule type" value="Genomic_DNA"/>
</dbReference>
<organism evidence="1 2">
    <name type="scientific">Porphyromonas catoniae ATCC 51270</name>
    <dbReference type="NCBI Taxonomy" id="887901"/>
    <lineage>
        <taxon>Bacteria</taxon>
        <taxon>Pseudomonadati</taxon>
        <taxon>Bacteroidota</taxon>
        <taxon>Bacteroidia</taxon>
        <taxon>Bacteroidales</taxon>
        <taxon>Porphyromonadaceae</taxon>
        <taxon>Porphyromonas</taxon>
    </lineage>
</organism>
<reference evidence="1 2" key="1">
    <citation type="submission" date="2014-01" db="EMBL/GenBank/DDBJ databases">
        <authorList>
            <person name="Durkin A.S."/>
            <person name="McCorrison J."/>
            <person name="Torralba M."/>
            <person name="Gillis M."/>
            <person name="Haft D.H."/>
            <person name="Methe B."/>
            <person name="Sutton G."/>
            <person name="Nelson K.E."/>
        </authorList>
    </citation>
    <scope>NUCLEOTIDE SEQUENCE [LARGE SCALE GENOMIC DNA]</scope>
    <source>
        <strain evidence="1 2">ATCC 51270</strain>
    </source>
</reference>
<protein>
    <recommendedName>
        <fullName evidence="3">Lipoprotein</fullName>
    </recommendedName>
</protein>
<gene>
    <name evidence="1" type="ORF">HMPREF0636_0537</name>
</gene>
<evidence type="ECO:0000313" key="1">
    <source>
        <dbReference type="EMBL" id="EWC91474.1"/>
    </source>
</evidence>
<dbReference type="PATRIC" id="fig|887901.3.peg.1542"/>
<dbReference type="PROSITE" id="PS51257">
    <property type="entry name" value="PROKAR_LIPOPROTEIN"/>
    <property type="match status" value="1"/>
</dbReference>
<sequence length="54" mass="5905">MPKVTGVECFVYHSALSPEVPREFVLLVALVLACPLSSLNYTAEAEDEGARAFY</sequence>
<accession>Z4WVH1</accession>
<evidence type="ECO:0000313" key="2">
    <source>
        <dbReference type="Proteomes" id="UP000023482"/>
    </source>
</evidence>
<keyword evidence="2" id="KW-1185">Reference proteome</keyword>
<name>Z4WVH1_9PORP</name>
<evidence type="ECO:0008006" key="3">
    <source>
        <dbReference type="Google" id="ProtNLM"/>
    </source>
</evidence>
<comment type="caution">
    <text evidence="1">The sequence shown here is derived from an EMBL/GenBank/DDBJ whole genome shotgun (WGS) entry which is preliminary data.</text>
</comment>